<dbReference type="EMBL" id="CACVKT020000743">
    <property type="protein sequence ID" value="CAC5362432.1"/>
    <property type="molecule type" value="Genomic_DNA"/>
</dbReference>
<gene>
    <name evidence="2" type="ORF">MCOR_4195</name>
</gene>
<evidence type="ECO:0000313" key="3">
    <source>
        <dbReference type="Proteomes" id="UP000507470"/>
    </source>
</evidence>
<dbReference type="OrthoDB" id="10683685at2759"/>
<dbReference type="Proteomes" id="UP000507470">
    <property type="component" value="Unassembled WGS sequence"/>
</dbReference>
<evidence type="ECO:0000313" key="2">
    <source>
        <dbReference type="EMBL" id="CAC5362432.1"/>
    </source>
</evidence>
<feature type="region of interest" description="Disordered" evidence="1">
    <location>
        <begin position="71"/>
        <end position="103"/>
    </location>
</feature>
<evidence type="ECO:0000256" key="1">
    <source>
        <dbReference type="SAM" id="MobiDB-lite"/>
    </source>
</evidence>
<protein>
    <submittedName>
        <fullName evidence="2">Uncharacterized protein</fullName>
    </submittedName>
</protein>
<organism evidence="2 3">
    <name type="scientific">Mytilus coruscus</name>
    <name type="common">Sea mussel</name>
    <dbReference type="NCBI Taxonomy" id="42192"/>
    <lineage>
        <taxon>Eukaryota</taxon>
        <taxon>Metazoa</taxon>
        <taxon>Spiralia</taxon>
        <taxon>Lophotrochozoa</taxon>
        <taxon>Mollusca</taxon>
        <taxon>Bivalvia</taxon>
        <taxon>Autobranchia</taxon>
        <taxon>Pteriomorphia</taxon>
        <taxon>Mytilida</taxon>
        <taxon>Mytiloidea</taxon>
        <taxon>Mytilidae</taxon>
        <taxon>Mytilinae</taxon>
        <taxon>Mytilus</taxon>
    </lineage>
</organism>
<sequence>MLRGQHLTVHDVSKSLRRCNNKNFQSQISSQQRHNLKYSFSEYKLHRSAFWRDIPHHKSKPARQKVKTVKVHSTSPITKQNHRENGYQSLKSSKSWNSGKSNQSITINKTTTCTRNCDSDRFLRHSILNEAPINTHVPVSTENDSVPKEPSKTCETPVYMMYQESHKLLQLTSLSYDNIRYEIGRHTSIPYSLLLLYHNGKRLHGNMFPDIQPYDSILVLVKGVGGMRKGGIHLEDKLNFFNE</sequence>
<proteinExistence type="predicted"/>
<reference evidence="2 3" key="1">
    <citation type="submission" date="2020-06" db="EMBL/GenBank/DDBJ databases">
        <authorList>
            <person name="Li R."/>
            <person name="Bekaert M."/>
        </authorList>
    </citation>
    <scope>NUCLEOTIDE SEQUENCE [LARGE SCALE GENOMIC DNA]</scope>
    <source>
        <strain evidence="3">wild</strain>
    </source>
</reference>
<feature type="compositionally biased region" description="Low complexity" evidence="1">
    <location>
        <begin position="88"/>
        <end position="103"/>
    </location>
</feature>
<name>A0A6J8A6I6_MYTCO</name>
<accession>A0A6J8A6I6</accession>
<dbReference type="AlphaFoldDB" id="A0A6J8A6I6"/>
<keyword evidence="3" id="KW-1185">Reference proteome</keyword>